<name>A0ABT8GNU0_9BACL</name>
<proteinExistence type="predicted"/>
<reference evidence="1" key="1">
    <citation type="submission" date="2023-07" db="EMBL/GenBank/DDBJ databases">
        <title>Ureibacillus sp. isolated from freshwater well.</title>
        <authorList>
            <person name="Kirdat K."/>
            <person name="Bhatt A."/>
            <person name="Teware R."/>
            <person name="Bhavsar Y."/>
            <person name="Yadav A."/>
        </authorList>
    </citation>
    <scope>NUCLEOTIDE SEQUENCE</scope>
    <source>
        <strain evidence="1">BA0131</strain>
    </source>
</reference>
<sequence length="166" mass="19073">MNPDEVIEKLNTEKIDVAEFSIQCGLSDRTLGNRLAEFDYKQDENGVWYYSGDSEERNVEIDITRKGRVSKPQKKKVRNKKTTEQADVITRQDVDLFTAIMQMPMSESVTRAYKTDKKIDAKFKQIASETKLQINLLHSLALFEFVEKYEPIIAKLKGQSSSEENG</sequence>
<gene>
    <name evidence="1" type="ORF">QYB95_05995</name>
</gene>
<evidence type="ECO:0000313" key="2">
    <source>
        <dbReference type="Proteomes" id="UP001172743"/>
    </source>
</evidence>
<dbReference type="EMBL" id="JAUHTQ010000003">
    <property type="protein sequence ID" value="MDN4493088.1"/>
    <property type="molecule type" value="Genomic_DNA"/>
</dbReference>
<evidence type="ECO:0000313" key="1">
    <source>
        <dbReference type="EMBL" id="MDN4493088.1"/>
    </source>
</evidence>
<comment type="caution">
    <text evidence="1">The sequence shown here is derived from an EMBL/GenBank/DDBJ whole genome shotgun (WGS) entry which is preliminary data.</text>
</comment>
<keyword evidence="2" id="KW-1185">Reference proteome</keyword>
<dbReference type="RefSeq" id="WP_301137374.1">
    <property type="nucleotide sequence ID" value="NZ_JAUHTQ010000003.1"/>
</dbReference>
<organism evidence="1 2">
    <name type="scientific">Ureibacillus aquaedulcis</name>
    <dbReference type="NCBI Taxonomy" id="3058421"/>
    <lineage>
        <taxon>Bacteria</taxon>
        <taxon>Bacillati</taxon>
        <taxon>Bacillota</taxon>
        <taxon>Bacilli</taxon>
        <taxon>Bacillales</taxon>
        <taxon>Caryophanaceae</taxon>
        <taxon>Ureibacillus</taxon>
    </lineage>
</organism>
<dbReference type="Proteomes" id="UP001172743">
    <property type="component" value="Unassembled WGS sequence"/>
</dbReference>
<protein>
    <recommendedName>
        <fullName evidence="3">Phage protein</fullName>
    </recommendedName>
</protein>
<accession>A0ABT8GNU0</accession>
<evidence type="ECO:0008006" key="3">
    <source>
        <dbReference type="Google" id="ProtNLM"/>
    </source>
</evidence>